<dbReference type="Proteomes" id="UP000193240">
    <property type="component" value="Unassembled WGS sequence"/>
</dbReference>
<accession>A0A1Y2LJ32</accession>
<protein>
    <submittedName>
        <fullName evidence="1">Uncharacterized protein</fullName>
    </submittedName>
</protein>
<keyword evidence="2" id="KW-1185">Reference proteome</keyword>
<evidence type="ECO:0000313" key="2">
    <source>
        <dbReference type="Proteomes" id="UP000193240"/>
    </source>
</evidence>
<sequence>MPPESASSAFDTAMRLSITDESIGLSPEETGQLRLLLEYKLRYIPPAHIPRITLADIFHRTQRTHTPNIPNDINLAFFLRNRALINEYNCVPQKKDNGQDEAIARAIWFYRLDTSHQFQRHHDTIRWNITLFTALITQHKLSQQMGKQDIYPSKDGTHRNQRSPTLSPAAVRFMTLFLDAVLEAHTHPTIFTAREAFIRVWRISPLVLFSHVKPWAQKKLKRTIKALSPEWEGELRRARQVMGSDAYDANVAPFVGSLVPGQPVRAPYLDTGATGRNDEANVAFGKREKNELLDALTVPCPTAIQGKSNGAVKQSEDGELVCDLRAAISCVQSVRPKETLPVLMKILSPADG</sequence>
<dbReference type="OMA" id="WNTAMFI"/>
<evidence type="ECO:0000313" key="1">
    <source>
        <dbReference type="EMBL" id="OSS43901.1"/>
    </source>
</evidence>
<organism evidence="1 2">
    <name type="scientific">Epicoccum nigrum</name>
    <name type="common">Soil fungus</name>
    <name type="synonym">Epicoccum purpurascens</name>
    <dbReference type="NCBI Taxonomy" id="105696"/>
    <lineage>
        <taxon>Eukaryota</taxon>
        <taxon>Fungi</taxon>
        <taxon>Dikarya</taxon>
        <taxon>Ascomycota</taxon>
        <taxon>Pezizomycotina</taxon>
        <taxon>Dothideomycetes</taxon>
        <taxon>Pleosporomycetidae</taxon>
        <taxon>Pleosporales</taxon>
        <taxon>Pleosporineae</taxon>
        <taxon>Didymellaceae</taxon>
        <taxon>Epicoccum</taxon>
    </lineage>
</organism>
<dbReference type="AlphaFoldDB" id="A0A1Y2LJ32"/>
<gene>
    <name evidence="1" type="ORF">B5807_11395</name>
</gene>
<dbReference type="EMBL" id="KZ107860">
    <property type="protein sequence ID" value="OSS43901.1"/>
    <property type="molecule type" value="Genomic_DNA"/>
</dbReference>
<reference evidence="1 2" key="1">
    <citation type="journal article" date="2017" name="Genome Announc.">
        <title>Genome sequence of the saprophytic ascomycete Epicoccum nigrum ICMP 19927 strain isolated from New Zealand.</title>
        <authorList>
            <person name="Fokin M."/>
            <person name="Fleetwood D."/>
            <person name="Weir B.S."/>
            <person name="Villas-Boas S.G."/>
        </authorList>
    </citation>
    <scope>NUCLEOTIDE SEQUENCE [LARGE SCALE GENOMIC DNA]</scope>
    <source>
        <strain evidence="1 2">ICMP 19927</strain>
    </source>
</reference>
<proteinExistence type="predicted"/>
<name>A0A1Y2LJ32_EPING</name>
<dbReference type="InParanoid" id="A0A1Y2LJ32"/>